<organism evidence="1 2">
    <name type="scientific">Microbacterium algeriense</name>
    <dbReference type="NCBI Taxonomy" id="2615184"/>
    <lineage>
        <taxon>Bacteria</taxon>
        <taxon>Bacillati</taxon>
        <taxon>Actinomycetota</taxon>
        <taxon>Actinomycetes</taxon>
        <taxon>Micrococcales</taxon>
        <taxon>Microbacteriaceae</taxon>
        <taxon>Microbacterium</taxon>
    </lineage>
</organism>
<evidence type="ECO:0000313" key="2">
    <source>
        <dbReference type="Proteomes" id="UP000478836"/>
    </source>
</evidence>
<dbReference type="InterPro" id="IPR010985">
    <property type="entry name" value="Ribbon_hlx_hlx"/>
</dbReference>
<evidence type="ECO:0000313" key="1">
    <source>
        <dbReference type="EMBL" id="KAB1866906.1"/>
    </source>
</evidence>
<dbReference type="SUPFAM" id="SSF47598">
    <property type="entry name" value="Ribbon-helix-helix"/>
    <property type="match status" value="1"/>
</dbReference>
<keyword evidence="2" id="KW-1185">Reference proteome</keyword>
<comment type="caution">
    <text evidence="1">The sequence shown here is derived from an EMBL/GenBank/DDBJ whole genome shotgun (WGS) entry which is preliminary data.</text>
</comment>
<dbReference type="Proteomes" id="UP000478836">
    <property type="component" value="Unassembled WGS sequence"/>
</dbReference>
<dbReference type="GeneID" id="77475517"/>
<dbReference type="EMBL" id="WAAO01000001">
    <property type="protein sequence ID" value="KAB1866906.1"/>
    <property type="molecule type" value="Genomic_DNA"/>
</dbReference>
<reference evidence="2" key="1">
    <citation type="submission" date="2019-09" db="EMBL/GenBank/DDBJ databases">
        <title>Whole genome sequencing of Microbacterium maritypicum.</title>
        <authorList>
            <person name="Lenchi N."/>
        </authorList>
    </citation>
    <scope>NUCLEOTIDE SEQUENCE [LARGE SCALE GENOMIC DNA]</scope>
    <source>
        <strain evidence="2">G1</strain>
    </source>
</reference>
<name>A0ABQ6V9E6_9MICO</name>
<dbReference type="InterPro" id="IPR019239">
    <property type="entry name" value="VapB_antitoxin"/>
</dbReference>
<accession>A0ABQ6V9E6</accession>
<gene>
    <name evidence="1" type="ORF">F6A08_03605</name>
</gene>
<dbReference type="RefSeq" id="WP_017203774.1">
    <property type="nucleotide sequence ID" value="NZ_CBDRDE010000003.1"/>
</dbReference>
<sequence>MRTTLNLSDALAAEAKARAAAEGRTFTSFIEEALREHLAKRRPAATVEPLPTFGDPRTSRFLVDIDDRDALWEALEEAPIR</sequence>
<proteinExistence type="predicted"/>
<dbReference type="Pfam" id="PF09957">
    <property type="entry name" value="VapB_antitoxin"/>
    <property type="match status" value="1"/>
</dbReference>
<protein>
    <submittedName>
        <fullName evidence="1">CopG family transcriptional regulator</fullName>
    </submittedName>
</protein>